<dbReference type="SUPFAM" id="SSF51726">
    <property type="entry name" value="UROD/MetE-like"/>
    <property type="match status" value="1"/>
</dbReference>
<dbReference type="InterPro" id="IPR052024">
    <property type="entry name" value="Methanogen_methyltrans"/>
</dbReference>
<proteinExistence type="predicted"/>
<evidence type="ECO:0000313" key="3">
    <source>
        <dbReference type="Proteomes" id="UP000070373"/>
    </source>
</evidence>
<dbReference type="EMBL" id="LHXN01000019">
    <property type="protein sequence ID" value="KXA93024.1"/>
    <property type="molecule type" value="Genomic_DNA"/>
</dbReference>
<dbReference type="Gene3D" id="3.20.20.210">
    <property type="match status" value="1"/>
</dbReference>
<dbReference type="GO" id="GO:0004853">
    <property type="term" value="F:uroporphyrinogen decarboxylase activity"/>
    <property type="evidence" value="ECO:0007669"/>
    <property type="project" value="InterPro"/>
</dbReference>
<evidence type="ECO:0000313" key="2">
    <source>
        <dbReference type="EMBL" id="KXA93024.1"/>
    </source>
</evidence>
<dbReference type="Proteomes" id="UP000070373">
    <property type="component" value="Unassembled WGS sequence"/>
</dbReference>
<dbReference type="InterPro" id="IPR038071">
    <property type="entry name" value="UROD/MetE-like_sf"/>
</dbReference>
<dbReference type="InterPro" id="IPR000257">
    <property type="entry name" value="Uroporphyrinogen_deCOase"/>
</dbReference>
<feature type="domain" description="Uroporphyrinogen decarboxylase (URO-D)" evidence="1">
    <location>
        <begin position="134"/>
        <end position="366"/>
    </location>
</feature>
<dbReference type="PANTHER" id="PTHR47099">
    <property type="entry name" value="METHYLCOBAMIDE:COM METHYLTRANSFERASE MTBA"/>
    <property type="match status" value="1"/>
</dbReference>
<protein>
    <recommendedName>
        <fullName evidence="1">Uroporphyrinogen decarboxylase (URO-D) domain-containing protein</fullName>
    </recommendedName>
</protein>
<dbReference type="PANTHER" id="PTHR47099:SF1">
    <property type="entry name" value="METHYLCOBAMIDE:COM METHYLTRANSFERASE MTBA"/>
    <property type="match status" value="1"/>
</dbReference>
<name>A0A133UFT7_9EURY</name>
<dbReference type="Pfam" id="PF01208">
    <property type="entry name" value="URO-D"/>
    <property type="match status" value="1"/>
</dbReference>
<dbReference type="GO" id="GO:0006779">
    <property type="term" value="P:porphyrin-containing compound biosynthetic process"/>
    <property type="evidence" value="ECO:0007669"/>
    <property type="project" value="InterPro"/>
</dbReference>
<reference evidence="2 3" key="1">
    <citation type="journal article" date="2016" name="Sci. Rep.">
        <title>Metabolic traits of an uncultured archaeal lineage -MSBL1- from brine pools of the Red Sea.</title>
        <authorList>
            <person name="Mwirichia R."/>
            <person name="Alam I."/>
            <person name="Rashid M."/>
            <person name="Vinu M."/>
            <person name="Ba-Alawi W."/>
            <person name="Anthony Kamau A."/>
            <person name="Kamanda Ngugi D."/>
            <person name="Goker M."/>
            <person name="Klenk H.P."/>
            <person name="Bajic V."/>
            <person name="Stingl U."/>
        </authorList>
    </citation>
    <scope>NUCLEOTIDE SEQUENCE [LARGE SCALE GENOMIC DNA]</scope>
    <source>
        <strain evidence="2">SCGC-AAA259E17</strain>
    </source>
</reference>
<evidence type="ECO:0000259" key="1">
    <source>
        <dbReference type="Pfam" id="PF01208"/>
    </source>
</evidence>
<keyword evidence="3" id="KW-1185">Reference proteome</keyword>
<comment type="caution">
    <text evidence="2">The sequence shown here is derived from an EMBL/GenBank/DDBJ whole genome shotgun (WGS) entry which is preliminary data.</text>
</comment>
<organism evidence="2 3">
    <name type="scientific">candidate division MSBL1 archaeon SCGC-AAA259E17</name>
    <dbReference type="NCBI Taxonomy" id="1698263"/>
    <lineage>
        <taxon>Archaea</taxon>
        <taxon>Methanobacteriati</taxon>
        <taxon>Methanobacteriota</taxon>
        <taxon>candidate division MSBL1</taxon>
    </lineage>
</organism>
<accession>A0A133UFT7</accession>
<sequence>MHQTDISLRSGFRLDKLITLVFENVLSGRKSPEKVYFVELGVDAEVMNYIGKNYLEREWTSISQSEAWGASSREDLIDQGIDFFYRLGYDFIPLGPDWKDLPEFKKRKAKDTAELSRGEREWIEEGGGIIKNWDDFEEIGWGDIEYEMEHIRRTAEKLPKGMKITVGSTLFEMILENFLGYEDLFKFSVKKPDLVEAIFQKWGQKLLEFYKEAIKMPEVGAIFHADDLGYKGETLLSHDFLRENVFPWFKKFTSLAHENGKTYWYHCCGNVLSIMEDLIEDVDIDAFHSFQDVIISVGEFMEKYGDRIACLGGIDVDKLSRTNSKDLRKYVKNTLDECMPGRYALGSGNTVTNYVPPENYLTMLEEGMEWNNE</sequence>
<gene>
    <name evidence="2" type="ORF">AKJ64_01605</name>
</gene>
<dbReference type="AlphaFoldDB" id="A0A133UFT7"/>